<evidence type="ECO:0000313" key="2">
    <source>
        <dbReference type="Proteomes" id="UP000553343"/>
    </source>
</evidence>
<accession>A0A850TGZ3</accession>
<gene>
    <name evidence="1" type="ORF">HXW94_17935</name>
</gene>
<name>A0A850TGZ3_9BACT</name>
<dbReference type="Pfam" id="PF14103">
    <property type="entry name" value="DUF4276"/>
    <property type="match status" value="1"/>
</dbReference>
<reference evidence="1 2" key="1">
    <citation type="submission" date="2020-06" db="EMBL/GenBank/DDBJ databases">
        <title>High-quality draft genome of sulfate reducer Desulfobacter latus type strain AcrS2 isolated from marine sediment.</title>
        <authorList>
            <person name="Hoppe M."/>
            <person name="Larsen C.K."/>
            <person name="Marshall I.P.G."/>
            <person name="Schramm A."/>
            <person name="Marietou A.G."/>
        </authorList>
    </citation>
    <scope>NUCLEOTIDE SEQUENCE [LARGE SCALE GENOMIC DNA]</scope>
    <source>
        <strain evidence="1 2">AcRS2</strain>
    </source>
</reference>
<evidence type="ECO:0000313" key="1">
    <source>
        <dbReference type="EMBL" id="NWH06836.1"/>
    </source>
</evidence>
<dbReference type="Proteomes" id="UP000553343">
    <property type="component" value="Unassembled WGS sequence"/>
</dbReference>
<dbReference type="AlphaFoldDB" id="A0A850TGZ3"/>
<protein>
    <submittedName>
        <fullName evidence="1">DUF4276 family protein</fullName>
    </submittedName>
</protein>
<dbReference type="EMBL" id="JACADJ010000123">
    <property type="protein sequence ID" value="NWH06836.1"/>
    <property type="molecule type" value="Genomic_DNA"/>
</dbReference>
<proteinExistence type="predicted"/>
<organism evidence="1 2">
    <name type="scientific">Desulfobacter latus</name>
    <dbReference type="NCBI Taxonomy" id="2292"/>
    <lineage>
        <taxon>Bacteria</taxon>
        <taxon>Pseudomonadati</taxon>
        <taxon>Thermodesulfobacteriota</taxon>
        <taxon>Desulfobacteria</taxon>
        <taxon>Desulfobacterales</taxon>
        <taxon>Desulfobacteraceae</taxon>
        <taxon>Desulfobacter</taxon>
    </lineage>
</organism>
<dbReference type="InterPro" id="IPR025455">
    <property type="entry name" value="DUF4276"/>
</dbReference>
<keyword evidence="2" id="KW-1185">Reference proteome</keyword>
<sequence length="206" mass="23502">MRLCVICEGHTEAEFVKTCLEPHLREYGIATYPSLLKTRPGRQGGGDVNVTRIIRHLCHEYPNTDAITTLVDYYGFRNRGGMSAEELEVQILEKSLERFPNTNQKRIVPYVQMYEFEALLFSDIRMFEWVIDGWNSATEKALREINNRFPDPESINDNPKTAPSKRLESIFGGFYSKTEHGPIIAEEIGLSAIRRACEPVLGFING</sequence>
<dbReference type="RefSeq" id="WP_178368286.1">
    <property type="nucleotide sequence ID" value="NZ_JACADJ010000123.1"/>
</dbReference>
<comment type="caution">
    <text evidence="1">The sequence shown here is derived from an EMBL/GenBank/DDBJ whole genome shotgun (WGS) entry which is preliminary data.</text>
</comment>